<organism evidence="1 2">
    <name type="scientific">Gossypium davidsonii</name>
    <name type="common">Davidson's cotton</name>
    <name type="synonym">Gossypium klotzschianum subsp. davidsonii</name>
    <dbReference type="NCBI Taxonomy" id="34287"/>
    <lineage>
        <taxon>Eukaryota</taxon>
        <taxon>Viridiplantae</taxon>
        <taxon>Streptophyta</taxon>
        <taxon>Embryophyta</taxon>
        <taxon>Tracheophyta</taxon>
        <taxon>Spermatophyta</taxon>
        <taxon>Magnoliopsida</taxon>
        <taxon>eudicotyledons</taxon>
        <taxon>Gunneridae</taxon>
        <taxon>Pentapetalae</taxon>
        <taxon>rosids</taxon>
        <taxon>malvids</taxon>
        <taxon>Malvales</taxon>
        <taxon>Malvaceae</taxon>
        <taxon>Malvoideae</taxon>
        <taxon>Gossypium</taxon>
    </lineage>
</organism>
<accession>A0A7J8ST57</accession>
<dbReference type="AlphaFoldDB" id="A0A7J8ST57"/>
<reference evidence="1 2" key="1">
    <citation type="journal article" date="2019" name="Genome Biol. Evol.">
        <title>Insights into the evolution of the New World diploid cottons (Gossypium, subgenus Houzingenia) based on genome sequencing.</title>
        <authorList>
            <person name="Grover C.E."/>
            <person name="Arick M.A. 2nd"/>
            <person name="Thrash A."/>
            <person name="Conover J.L."/>
            <person name="Sanders W.S."/>
            <person name="Peterson D.G."/>
            <person name="Frelichowski J.E."/>
            <person name="Scheffler J.A."/>
            <person name="Scheffler B.E."/>
            <person name="Wendel J.F."/>
        </authorList>
    </citation>
    <scope>NUCLEOTIDE SEQUENCE [LARGE SCALE GENOMIC DNA]</scope>
    <source>
        <strain evidence="1">27</strain>
        <tissue evidence="1">Leaf</tissue>
    </source>
</reference>
<sequence>MVDFNPSKRFPSVVLTWIHFSGLPGFLYNKQILEEIRSLVRKVTKLDIKADREFATVAKRSTSMTSDETFGPWMIVELKSRFAVLEKDKARLDGEQVEFMGTRFQQGQFLNSENGHKTLTVKNDKSRSKAKSIKRGLRQIWCWTLDSMALNQPINFSLDADFQVETPLLHSNLTFKELETKVDLNTKGALRRTIPRDESPWMVIGDFNTILSSNEKR</sequence>
<protein>
    <recommendedName>
        <fullName evidence="3">DUF4283 domain-containing protein</fullName>
    </recommendedName>
</protein>
<evidence type="ECO:0000313" key="1">
    <source>
        <dbReference type="EMBL" id="MBA0629298.1"/>
    </source>
</evidence>
<proteinExistence type="predicted"/>
<comment type="caution">
    <text evidence="1">The sequence shown here is derived from an EMBL/GenBank/DDBJ whole genome shotgun (WGS) entry which is preliminary data.</text>
</comment>
<keyword evidence="2" id="KW-1185">Reference proteome</keyword>
<evidence type="ECO:0008006" key="3">
    <source>
        <dbReference type="Google" id="ProtNLM"/>
    </source>
</evidence>
<dbReference type="EMBL" id="JABFAC010000011">
    <property type="protein sequence ID" value="MBA0629298.1"/>
    <property type="molecule type" value="Genomic_DNA"/>
</dbReference>
<evidence type="ECO:0000313" key="2">
    <source>
        <dbReference type="Proteomes" id="UP000593561"/>
    </source>
</evidence>
<dbReference type="Proteomes" id="UP000593561">
    <property type="component" value="Unassembled WGS sequence"/>
</dbReference>
<name>A0A7J8ST57_GOSDV</name>
<gene>
    <name evidence="1" type="ORF">Godav_023878</name>
</gene>